<dbReference type="OrthoDB" id="9813465at2"/>
<organism evidence="3 4">
    <name type="scientific">Spirosoma fluviale</name>
    <dbReference type="NCBI Taxonomy" id="1597977"/>
    <lineage>
        <taxon>Bacteria</taxon>
        <taxon>Pseudomonadati</taxon>
        <taxon>Bacteroidota</taxon>
        <taxon>Cytophagia</taxon>
        <taxon>Cytophagales</taxon>
        <taxon>Cytophagaceae</taxon>
        <taxon>Spirosoma</taxon>
    </lineage>
</organism>
<name>A0A286FB30_9BACT</name>
<dbReference type="InterPro" id="IPR049349">
    <property type="entry name" value="DUF2264_N"/>
</dbReference>
<evidence type="ECO:0000313" key="3">
    <source>
        <dbReference type="EMBL" id="SOD80431.1"/>
    </source>
</evidence>
<dbReference type="Pfam" id="PF10022">
    <property type="entry name" value="DUF2264"/>
    <property type="match status" value="1"/>
</dbReference>
<sequence length="419" mass="45828">MKRRMFTRLVTALPVSLGISQVKANDSFSQLVPAANVANEDRAYWLQTLLKVVDPVLAALAQNRLKATMPVESAPGQQPGRLVVSHLEALGRTMAGLAPWLELSADDDVRESLLRQRYLDLARQAIANGVNPKSPDYLNFTKGGQPLVDAAFLAHGLVRSPKLWHALSTTEQANVVKALQASRVIKPGYNNWLLFSGMVEAALLKYGGAGDELRMDYAIKQHQAWYKGDGAYGDGPDFHWDYYNSYVIQPMLLDIVKTLADAGKAEKGLYETLLARAQRYAIIQERLIAPDGSFAAFGRSLAYRCGGFQLLAQVALQRNLPPELSPGQVRSALTAVIHRTMDMAGTFDAKGWLQIGLCGHQPGIGETYISTGSLYLCSVAFLPLGLSAIDPFWSSPSTDWTAKKIWSGQNVQTDHAIKG</sequence>
<reference evidence="4" key="1">
    <citation type="submission" date="2017-09" db="EMBL/GenBank/DDBJ databases">
        <authorList>
            <person name="Varghese N."/>
            <person name="Submissions S."/>
        </authorList>
    </citation>
    <scope>NUCLEOTIDE SEQUENCE [LARGE SCALE GENOMIC DNA]</scope>
    <source>
        <strain evidence="4">DSM 29961</strain>
    </source>
</reference>
<evidence type="ECO:0000256" key="1">
    <source>
        <dbReference type="SAM" id="SignalP"/>
    </source>
</evidence>
<accession>A0A286FB30</accession>
<dbReference type="RefSeq" id="WP_097125044.1">
    <property type="nucleotide sequence ID" value="NZ_OCNH01000001.1"/>
</dbReference>
<dbReference type="PIRSF" id="PIRSF014753">
    <property type="entry name" value="UCP014753"/>
    <property type="match status" value="1"/>
</dbReference>
<dbReference type="PANTHER" id="PTHR35339">
    <property type="entry name" value="LINALOOL DEHYDRATASE_ISOMERASE DOMAIN-CONTAINING PROTEIN"/>
    <property type="match status" value="1"/>
</dbReference>
<keyword evidence="1" id="KW-0732">Signal</keyword>
<dbReference type="PANTHER" id="PTHR35339:SF3">
    <property type="entry name" value="DUF2264 DOMAIN-CONTAINING PROTEIN"/>
    <property type="match status" value="1"/>
</dbReference>
<dbReference type="InterPro" id="IPR016624">
    <property type="entry name" value="UCP014753"/>
</dbReference>
<proteinExistence type="predicted"/>
<keyword evidence="4" id="KW-1185">Reference proteome</keyword>
<evidence type="ECO:0000313" key="4">
    <source>
        <dbReference type="Proteomes" id="UP000219452"/>
    </source>
</evidence>
<dbReference type="EMBL" id="OCNH01000001">
    <property type="protein sequence ID" value="SOD80431.1"/>
    <property type="molecule type" value="Genomic_DNA"/>
</dbReference>
<feature type="domain" description="DUF2264" evidence="2">
    <location>
        <begin position="41"/>
        <end position="400"/>
    </location>
</feature>
<feature type="signal peptide" evidence="1">
    <location>
        <begin position="1"/>
        <end position="24"/>
    </location>
</feature>
<gene>
    <name evidence="3" type="ORF">SAMN06269250_1399</name>
</gene>
<feature type="chain" id="PRO_5012990402" description="DUF2264 domain-containing protein" evidence="1">
    <location>
        <begin position="25"/>
        <end position="419"/>
    </location>
</feature>
<dbReference type="AlphaFoldDB" id="A0A286FB30"/>
<dbReference type="Proteomes" id="UP000219452">
    <property type="component" value="Unassembled WGS sequence"/>
</dbReference>
<evidence type="ECO:0000259" key="2">
    <source>
        <dbReference type="Pfam" id="PF10022"/>
    </source>
</evidence>
<protein>
    <recommendedName>
        <fullName evidence="2">DUF2264 domain-containing protein</fullName>
    </recommendedName>
</protein>